<dbReference type="PROSITE" id="PS00092">
    <property type="entry name" value="N6_MTASE"/>
    <property type="match status" value="1"/>
</dbReference>
<dbReference type="Gene3D" id="3.40.50.150">
    <property type="entry name" value="Vaccinia Virus protein VP39"/>
    <property type="match status" value="1"/>
</dbReference>
<dbReference type="EC" id="2.1.1.223" evidence="6"/>
<comment type="function">
    <text evidence="6">Specifically methylates the adenine in position 37 of tRNA(1)(Val) (anticodon cmo5UAC).</text>
</comment>
<dbReference type="AlphaFoldDB" id="A0A2Z4IK33"/>
<dbReference type="GO" id="GO:0016430">
    <property type="term" value="F:tRNA (adenine-N6)-methyltransferase activity"/>
    <property type="evidence" value="ECO:0007669"/>
    <property type="project" value="UniProtKB-UniRule"/>
</dbReference>
<evidence type="ECO:0000256" key="5">
    <source>
        <dbReference type="ARBA" id="ARBA00022694"/>
    </source>
</evidence>
<organism evidence="8 9">
    <name type="scientific">Echinicola strongylocentroti</name>
    <dbReference type="NCBI Taxonomy" id="1795355"/>
    <lineage>
        <taxon>Bacteria</taxon>
        <taxon>Pseudomonadati</taxon>
        <taxon>Bacteroidota</taxon>
        <taxon>Cytophagia</taxon>
        <taxon>Cytophagales</taxon>
        <taxon>Cyclobacteriaceae</taxon>
        <taxon>Echinicola</taxon>
    </lineage>
</organism>
<dbReference type="InterPro" id="IPR007848">
    <property type="entry name" value="Small_mtfrase_dom"/>
</dbReference>
<dbReference type="SUPFAM" id="SSF53335">
    <property type="entry name" value="S-adenosyl-L-methionine-dependent methyltransferases"/>
    <property type="match status" value="1"/>
</dbReference>
<dbReference type="HAMAP" id="MF_01872">
    <property type="entry name" value="tRNA_methyltr_YfiC"/>
    <property type="match status" value="1"/>
</dbReference>
<keyword evidence="5 6" id="KW-0819">tRNA processing</keyword>
<dbReference type="InterPro" id="IPR020596">
    <property type="entry name" value="rRNA_Ade_Mease_Trfase_CS"/>
</dbReference>
<dbReference type="Proteomes" id="UP000248688">
    <property type="component" value="Chromosome"/>
</dbReference>
<dbReference type="GO" id="GO:0003676">
    <property type="term" value="F:nucleic acid binding"/>
    <property type="evidence" value="ECO:0007669"/>
    <property type="project" value="InterPro"/>
</dbReference>
<dbReference type="EMBL" id="CP030041">
    <property type="protein sequence ID" value="AWW31324.1"/>
    <property type="molecule type" value="Genomic_DNA"/>
</dbReference>
<evidence type="ECO:0000313" key="9">
    <source>
        <dbReference type="Proteomes" id="UP000248688"/>
    </source>
</evidence>
<evidence type="ECO:0000256" key="1">
    <source>
        <dbReference type="ARBA" id="ARBA00022490"/>
    </source>
</evidence>
<feature type="domain" description="Methyltransferase small" evidence="7">
    <location>
        <begin position="26"/>
        <end position="131"/>
    </location>
</feature>
<accession>A0A2Z4IK33</accession>
<dbReference type="PROSITE" id="PS01131">
    <property type="entry name" value="RRNA_A_DIMETH"/>
    <property type="match status" value="1"/>
</dbReference>
<dbReference type="RefSeq" id="WP_112784700.1">
    <property type="nucleotide sequence ID" value="NZ_CP030041.1"/>
</dbReference>
<reference evidence="8 9" key="1">
    <citation type="submission" date="2018-06" db="EMBL/GenBank/DDBJ databases">
        <title>Echinicola strongylocentroti sp. nov., isolated from a sea urchin Strongylocentrotus intermedius.</title>
        <authorList>
            <person name="Bae S.S."/>
        </authorList>
    </citation>
    <scope>NUCLEOTIDE SEQUENCE [LARGE SCALE GENOMIC DNA]</scope>
    <source>
        <strain evidence="8 9">MEBiC08714</strain>
    </source>
</reference>
<sequence>MPNTYFRFKQFTVHQENCAMKVSTDAVLLGALTDQAQPTNILDIGAGTGVISLMLAQRYEKAMIQGIEVDPPAAQQAQDNVLKSPWCDRIAISQMRFQDFVKDTSEKFSLIVSNPPYFPKHNKSHNAQRNLALHNDELPFGDLIKGVVKLLDTESGSFWVILPPQQMKELDKIARFFGLHCHAWHELRDRPSTKVLRHLCAYSFTTTDQPISKTICIKNEDFTYSEQYQYLLKDFLLIF</sequence>
<proteinExistence type="inferred from homology"/>
<evidence type="ECO:0000256" key="2">
    <source>
        <dbReference type="ARBA" id="ARBA00022603"/>
    </source>
</evidence>
<evidence type="ECO:0000256" key="6">
    <source>
        <dbReference type="HAMAP-Rule" id="MF_01872"/>
    </source>
</evidence>
<dbReference type="PANTHER" id="PTHR47739:SF1">
    <property type="entry name" value="TRNA1(VAL) (ADENINE(37)-N6)-METHYLTRANSFERASE"/>
    <property type="match status" value="1"/>
</dbReference>
<dbReference type="GO" id="GO:0005737">
    <property type="term" value="C:cytoplasm"/>
    <property type="evidence" value="ECO:0007669"/>
    <property type="project" value="UniProtKB-SubCell"/>
</dbReference>
<dbReference type="InterPro" id="IPR029063">
    <property type="entry name" value="SAM-dependent_MTases_sf"/>
</dbReference>
<evidence type="ECO:0000256" key="3">
    <source>
        <dbReference type="ARBA" id="ARBA00022679"/>
    </source>
</evidence>
<dbReference type="InterPro" id="IPR050210">
    <property type="entry name" value="tRNA_Adenine-N(6)_MTase"/>
</dbReference>
<dbReference type="Pfam" id="PF05175">
    <property type="entry name" value="MTS"/>
    <property type="match status" value="1"/>
</dbReference>
<evidence type="ECO:0000256" key="4">
    <source>
        <dbReference type="ARBA" id="ARBA00022691"/>
    </source>
</evidence>
<dbReference type="KEGG" id="est:DN752_14990"/>
<protein>
    <recommendedName>
        <fullName evidence="6">tRNA1(Val) (adenine(37)-N6)-methyltransferase</fullName>
        <ecNumber evidence="6">2.1.1.223</ecNumber>
    </recommendedName>
    <alternativeName>
        <fullName evidence="6">tRNA m6A37 methyltransferase</fullName>
    </alternativeName>
</protein>
<gene>
    <name evidence="8" type="ORF">DN752_14990</name>
</gene>
<comment type="subcellular location">
    <subcellularLocation>
        <location evidence="6">Cytoplasm</location>
    </subcellularLocation>
</comment>
<dbReference type="GO" id="GO:0000179">
    <property type="term" value="F:rRNA (adenine-N6,N6-)-dimethyltransferase activity"/>
    <property type="evidence" value="ECO:0007669"/>
    <property type="project" value="InterPro"/>
</dbReference>
<keyword evidence="1 6" id="KW-0963">Cytoplasm</keyword>
<keyword evidence="3 6" id="KW-0808">Transferase</keyword>
<dbReference type="OrthoDB" id="5383291at2"/>
<dbReference type="PANTHER" id="PTHR47739">
    <property type="entry name" value="TRNA1(VAL) (ADENINE(37)-N6)-METHYLTRANSFERASE"/>
    <property type="match status" value="1"/>
</dbReference>
<keyword evidence="4 6" id="KW-0949">S-adenosyl-L-methionine</keyword>
<keyword evidence="9" id="KW-1185">Reference proteome</keyword>
<evidence type="ECO:0000259" key="7">
    <source>
        <dbReference type="Pfam" id="PF05175"/>
    </source>
</evidence>
<evidence type="ECO:0000313" key="8">
    <source>
        <dbReference type="EMBL" id="AWW31324.1"/>
    </source>
</evidence>
<dbReference type="CDD" id="cd02440">
    <property type="entry name" value="AdoMet_MTases"/>
    <property type="match status" value="1"/>
</dbReference>
<dbReference type="InterPro" id="IPR002052">
    <property type="entry name" value="DNA_methylase_N6_adenine_CS"/>
</dbReference>
<dbReference type="GO" id="GO:0008033">
    <property type="term" value="P:tRNA processing"/>
    <property type="evidence" value="ECO:0007669"/>
    <property type="project" value="UniProtKB-UniRule"/>
</dbReference>
<dbReference type="InterPro" id="IPR022882">
    <property type="entry name" value="tRNA_adenine-N6_MeTrfase"/>
</dbReference>
<name>A0A2Z4IK33_9BACT</name>
<comment type="catalytic activity">
    <reaction evidence="6">
        <text>adenosine(37) in tRNA1(Val) + S-adenosyl-L-methionine = N(6)-methyladenosine(37) in tRNA1(Val) + S-adenosyl-L-homocysteine + H(+)</text>
        <dbReference type="Rhea" id="RHEA:43160"/>
        <dbReference type="Rhea" id="RHEA-COMP:10369"/>
        <dbReference type="Rhea" id="RHEA-COMP:10370"/>
        <dbReference type="ChEBI" id="CHEBI:15378"/>
        <dbReference type="ChEBI" id="CHEBI:57856"/>
        <dbReference type="ChEBI" id="CHEBI:59789"/>
        <dbReference type="ChEBI" id="CHEBI:74411"/>
        <dbReference type="ChEBI" id="CHEBI:74449"/>
        <dbReference type="EC" id="2.1.1.223"/>
    </reaction>
</comment>
<comment type="similarity">
    <text evidence="6">Belongs to the methyltransferase superfamily. tRNA (adenine-N(6)-)-methyltransferase family.</text>
</comment>
<keyword evidence="2 6" id="KW-0489">Methyltransferase</keyword>